<dbReference type="PRINTS" id="PR00085">
    <property type="entry name" value="THFDHDRGNASE"/>
</dbReference>
<proteinExistence type="inferred from homology"/>
<evidence type="ECO:0000256" key="10">
    <source>
        <dbReference type="ARBA" id="ARBA00023167"/>
    </source>
</evidence>
<comment type="pathway">
    <text evidence="1 12">One-carbon metabolism; tetrahydrofolate interconversion.</text>
</comment>
<feature type="domain" description="Tetrahydrofolate dehydrogenase/cyclohydrolase catalytic" evidence="13">
    <location>
        <begin position="11"/>
        <end position="125"/>
    </location>
</feature>
<dbReference type="FunFam" id="3.40.50.10860:FF:000005">
    <property type="entry name" value="C-1-tetrahydrofolate synthase, cytoplasmic, putative"/>
    <property type="match status" value="1"/>
</dbReference>
<dbReference type="GO" id="GO:0004488">
    <property type="term" value="F:methylenetetrahydrofolate dehydrogenase (NADP+) activity"/>
    <property type="evidence" value="ECO:0007669"/>
    <property type="project" value="UniProtKB-UniRule"/>
</dbReference>
<evidence type="ECO:0000256" key="2">
    <source>
        <dbReference type="ARBA" id="ARBA00011738"/>
    </source>
</evidence>
<evidence type="ECO:0000256" key="7">
    <source>
        <dbReference type="ARBA" id="ARBA00022857"/>
    </source>
</evidence>
<evidence type="ECO:0000256" key="9">
    <source>
        <dbReference type="ARBA" id="ARBA00023102"/>
    </source>
</evidence>
<comment type="subunit">
    <text evidence="2 12">Homodimer.</text>
</comment>
<dbReference type="PANTHER" id="PTHR48099">
    <property type="entry name" value="C-1-TETRAHYDROFOLATE SYNTHASE, CYTOPLASMIC-RELATED"/>
    <property type="match status" value="1"/>
</dbReference>
<dbReference type="RefSeq" id="WP_188759319.1">
    <property type="nucleotide sequence ID" value="NZ_BMJB01000001.1"/>
</dbReference>
<keyword evidence="6 12" id="KW-0378">Hydrolase</keyword>
<evidence type="ECO:0000256" key="12">
    <source>
        <dbReference type="HAMAP-Rule" id="MF_01576"/>
    </source>
</evidence>
<dbReference type="Gene3D" id="3.40.50.10860">
    <property type="entry name" value="Leucine Dehydrogenase, chain A, domain 1"/>
    <property type="match status" value="1"/>
</dbReference>
<keyword evidence="7 12" id="KW-0521">NADP</keyword>
<feature type="binding site" evidence="12">
    <location>
        <begin position="170"/>
        <end position="172"/>
    </location>
    <ligand>
        <name>NADP(+)</name>
        <dbReference type="ChEBI" id="CHEBI:58349"/>
    </ligand>
</feature>
<dbReference type="EC" id="3.5.4.9" evidence="12"/>
<keyword evidence="8 12" id="KW-0560">Oxidoreductase</keyword>
<comment type="caution">
    <text evidence="15">The sequence shown here is derived from an EMBL/GenBank/DDBJ whole genome shotgun (WGS) entry which is preliminary data.</text>
</comment>
<dbReference type="AlphaFoldDB" id="A0A916W6F2"/>
<reference evidence="15" key="2">
    <citation type="submission" date="2020-09" db="EMBL/GenBank/DDBJ databases">
        <authorList>
            <person name="Sun Q."/>
            <person name="Zhou Y."/>
        </authorList>
    </citation>
    <scope>NUCLEOTIDE SEQUENCE</scope>
    <source>
        <strain evidence="15">CGMCC 1.15447</strain>
    </source>
</reference>
<dbReference type="InterPro" id="IPR020630">
    <property type="entry name" value="THF_DH/CycHdrlase_cat_dom"/>
</dbReference>
<evidence type="ECO:0000256" key="3">
    <source>
        <dbReference type="ARBA" id="ARBA00022563"/>
    </source>
</evidence>
<dbReference type="Proteomes" id="UP000648801">
    <property type="component" value="Unassembled WGS sequence"/>
</dbReference>
<comment type="caution">
    <text evidence="12">Lacks conserved residue(s) required for the propagation of feature annotation.</text>
</comment>
<comment type="catalytic activity">
    <reaction evidence="12">
        <text>(6R)-5,10-methylene-5,6,7,8-tetrahydrofolate + NADP(+) = (6R)-5,10-methenyltetrahydrofolate + NADPH</text>
        <dbReference type="Rhea" id="RHEA:22812"/>
        <dbReference type="ChEBI" id="CHEBI:15636"/>
        <dbReference type="ChEBI" id="CHEBI:57455"/>
        <dbReference type="ChEBI" id="CHEBI:57783"/>
        <dbReference type="ChEBI" id="CHEBI:58349"/>
        <dbReference type="EC" id="1.5.1.5"/>
    </reaction>
</comment>
<evidence type="ECO:0000313" key="15">
    <source>
        <dbReference type="EMBL" id="GGA70010.1"/>
    </source>
</evidence>
<name>A0A916W6F2_9BACT</name>
<evidence type="ECO:0000313" key="16">
    <source>
        <dbReference type="Proteomes" id="UP000648801"/>
    </source>
</evidence>
<evidence type="ECO:0000259" key="14">
    <source>
        <dbReference type="Pfam" id="PF02882"/>
    </source>
</evidence>
<dbReference type="GO" id="GO:0006164">
    <property type="term" value="P:purine nucleotide biosynthetic process"/>
    <property type="evidence" value="ECO:0007669"/>
    <property type="project" value="UniProtKB-KW"/>
</dbReference>
<dbReference type="GO" id="GO:0035999">
    <property type="term" value="P:tetrahydrofolate interconversion"/>
    <property type="evidence" value="ECO:0007669"/>
    <property type="project" value="UniProtKB-UniRule"/>
</dbReference>
<keyword evidence="16" id="KW-1185">Reference proteome</keyword>
<sequence length="315" mass="32891">MKVMTTTARVLDGVAIAGQIKAEVAAEVKQLAAHGTTPGLAVVLVGHVPASEIYVRSKVKTCGELGIYSEMLTPPESVTTEEMLRIVADLNAREDIDGILIQLPLPKHVDTKRLLEAVSPDKDVDGFHPVNVGRLQSGQPGLAPCTPAGIMEILRRSNLPVAGQNAVVVGRSDIVGKPAAMMLLNASATVTVCHSKTRDLPAVTRGADLLVAAIGRPGFITRDMVKPGATLIDVGINRITDAHEVAGFFPNDTARAATFAKRGSVVVGDIHPEAFPISGAYTPVPGGVGALTIAMLMQNTVTAAKLRRGLKAGKS</sequence>
<dbReference type="Pfam" id="PF00763">
    <property type="entry name" value="THF_DHG_CYH"/>
    <property type="match status" value="1"/>
</dbReference>
<protein>
    <recommendedName>
        <fullName evidence="12">Bifunctional protein FolD</fullName>
    </recommendedName>
    <domain>
        <recommendedName>
            <fullName evidence="12">Methylenetetrahydrofolate dehydrogenase</fullName>
            <ecNumber evidence="12">1.5.1.5</ecNumber>
        </recommendedName>
    </domain>
    <domain>
        <recommendedName>
            <fullName evidence="12">Methenyltetrahydrofolate cyclohydrolase</fullName>
            <ecNumber evidence="12">3.5.4.9</ecNumber>
        </recommendedName>
    </domain>
</protein>
<evidence type="ECO:0000256" key="11">
    <source>
        <dbReference type="ARBA" id="ARBA00023268"/>
    </source>
</evidence>
<keyword evidence="5 12" id="KW-0658">Purine biosynthesis</keyword>
<evidence type="ECO:0000256" key="4">
    <source>
        <dbReference type="ARBA" id="ARBA00022605"/>
    </source>
</evidence>
<keyword evidence="4 12" id="KW-0028">Amino-acid biosynthesis</keyword>
<dbReference type="GO" id="GO:0009086">
    <property type="term" value="P:methionine biosynthetic process"/>
    <property type="evidence" value="ECO:0007669"/>
    <property type="project" value="UniProtKB-KW"/>
</dbReference>
<dbReference type="InterPro" id="IPR036291">
    <property type="entry name" value="NAD(P)-bd_dom_sf"/>
</dbReference>
<dbReference type="EMBL" id="BMJB01000001">
    <property type="protein sequence ID" value="GGA70010.1"/>
    <property type="molecule type" value="Genomic_DNA"/>
</dbReference>
<feature type="binding site" evidence="12">
    <location>
        <position position="236"/>
    </location>
    <ligand>
        <name>NADP(+)</name>
        <dbReference type="ChEBI" id="CHEBI:58349"/>
    </ligand>
</feature>
<comment type="similarity">
    <text evidence="12">Belongs to the tetrahydrofolate dehydrogenase/cyclohydrolase family.</text>
</comment>
<keyword evidence="11 12" id="KW-0511">Multifunctional enzyme</keyword>
<comment type="function">
    <text evidence="12">Catalyzes the oxidation of 5,10-methylenetetrahydrofolate to 5,10-methenyltetrahydrofolate and then the hydrolysis of 5,10-methenyltetrahydrofolate to 10-formyltetrahydrofolate.</text>
</comment>
<dbReference type="GO" id="GO:0005829">
    <property type="term" value="C:cytosol"/>
    <property type="evidence" value="ECO:0007669"/>
    <property type="project" value="TreeGrafter"/>
</dbReference>
<dbReference type="InterPro" id="IPR046346">
    <property type="entry name" value="Aminoacid_DH-like_N_sf"/>
</dbReference>
<comment type="catalytic activity">
    <reaction evidence="12">
        <text>(6R)-5,10-methenyltetrahydrofolate + H2O = (6R)-10-formyltetrahydrofolate + H(+)</text>
        <dbReference type="Rhea" id="RHEA:23700"/>
        <dbReference type="ChEBI" id="CHEBI:15377"/>
        <dbReference type="ChEBI" id="CHEBI:15378"/>
        <dbReference type="ChEBI" id="CHEBI:57455"/>
        <dbReference type="ChEBI" id="CHEBI:195366"/>
        <dbReference type="EC" id="3.5.4.9"/>
    </reaction>
</comment>
<keyword evidence="10 12" id="KW-0486">Methionine biosynthesis</keyword>
<evidence type="ECO:0000256" key="5">
    <source>
        <dbReference type="ARBA" id="ARBA00022755"/>
    </source>
</evidence>
<evidence type="ECO:0000259" key="13">
    <source>
        <dbReference type="Pfam" id="PF00763"/>
    </source>
</evidence>
<dbReference type="HAMAP" id="MF_01576">
    <property type="entry name" value="THF_DHG_CYH"/>
    <property type="match status" value="1"/>
</dbReference>
<accession>A0A916W6F2</accession>
<dbReference type="SUPFAM" id="SSF53223">
    <property type="entry name" value="Aminoacid dehydrogenase-like, N-terminal domain"/>
    <property type="match status" value="1"/>
</dbReference>
<dbReference type="CDD" id="cd01080">
    <property type="entry name" value="NAD_bind_m-THF_DH_Cyclohyd"/>
    <property type="match status" value="1"/>
</dbReference>
<dbReference type="GO" id="GO:0000105">
    <property type="term" value="P:L-histidine biosynthetic process"/>
    <property type="evidence" value="ECO:0007669"/>
    <property type="project" value="UniProtKB-KW"/>
</dbReference>
<organism evidence="15 16">
    <name type="scientific">Edaphobacter acidisoli</name>
    <dbReference type="NCBI Taxonomy" id="2040573"/>
    <lineage>
        <taxon>Bacteria</taxon>
        <taxon>Pseudomonadati</taxon>
        <taxon>Acidobacteriota</taxon>
        <taxon>Terriglobia</taxon>
        <taxon>Terriglobales</taxon>
        <taxon>Acidobacteriaceae</taxon>
        <taxon>Edaphobacter</taxon>
    </lineage>
</organism>
<dbReference type="SUPFAM" id="SSF51735">
    <property type="entry name" value="NAD(P)-binding Rossmann-fold domains"/>
    <property type="match status" value="1"/>
</dbReference>
<dbReference type="InterPro" id="IPR000672">
    <property type="entry name" value="THF_DH/CycHdrlase"/>
</dbReference>
<evidence type="ECO:0000256" key="1">
    <source>
        <dbReference type="ARBA" id="ARBA00004777"/>
    </source>
</evidence>
<dbReference type="GO" id="GO:0004477">
    <property type="term" value="F:methenyltetrahydrofolate cyclohydrolase activity"/>
    <property type="evidence" value="ECO:0007669"/>
    <property type="project" value="UniProtKB-UniRule"/>
</dbReference>
<dbReference type="InterPro" id="IPR020631">
    <property type="entry name" value="THF_DH/CycHdrlase_NAD-bd_dom"/>
</dbReference>
<dbReference type="Gene3D" id="3.40.50.720">
    <property type="entry name" value="NAD(P)-binding Rossmann-like Domain"/>
    <property type="match status" value="1"/>
</dbReference>
<dbReference type="FunFam" id="3.40.50.720:FF:000006">
    <property type="entry name" value="Bifunctional protein FolD"/>
    <property type="match status" value="1"/>
</dbReference>
<evidence type="ECO:0000256" key="6">
    <source>
        <dbReference type="ARBA" id="ARBA00022801"/>
    </source>
</evidence>
<evidence type="ECO:0000256" key="8">
    <source>
        <dbReference type="ARBA" id="ARBA00023002"/>
    </source>
</evidence>
<keyword evidence="9 12" id="KW-0368">Histidine biosynthesis</keyword>
<dbReference type="PANTHER" id="PTHR48099:SF5">
    <property type="entry name" value="C-1-TETRAHYDROFOLATE SYNTHASE, CYTOPLASMIC"/>
    <property type="match status" value="1"/>
</dbReference>
<reference evidence="15" key="1">
    <citation type="journal article" date="2014" name="Int. J. Syst. Evol. Microbiol.">
        <title>Complete genome sequence of Corynebacterium casei LMG S-19264T (=DSM 44701T), isolated from a smear-ripened cheese.</title>
        <authorList>
            <consortium name="US DOE Joint Genome Institute (JGI-PGF)"/>
            <person name="Walter F."/>
            <person name="Albersmeier A."/>
            <person name="Kalinowski J."/>
            <person name="Ruckert C."/>
        </authorList>
    </citation>
    <scope>NUCLEOTIDE SEQUENCE</scope>
    <source>
        <strain evidence="15">CGMCC 1.15447</strain>
    </source>
</reference>
<gene>
    <name evidence="15" type="primary">folD2</name>
    <name evidence="12" type="synonym">folD</name>
    <name evidence="15" type="ORF">GCM10011507_22000</name>
</gene>
<feature type="domain" description="Tetrahydrofolate dehydrogenase/cyclohydrolase NAD(P)-binding" evidence="14">
    <location>
        <begin position="144"/>
        <end position="306"/>
    </location>
</feature>
<dbReference type="Pfam" id="PF02882">
    <property type="entry name" value="THF_DHG_CYH_C"/>
    <property type="match status" value="1"/>
</dbReference>
<dbReference type="EC" id="1.5.1.5" evidence="12"/>
<keyword evidence="3 12" id="KW-0554">One-carbon metabolism</keyword>